<reference evidence="1" key="1">
    <citation type="submission" date="2019-04" db="EMBL/GenBank/DDBJ databases">
        <authorList>
            <person name="Brambilla D."/>
        </authorList>
    </citation>
    <scope>NUCLEOTIDE SEQUENCE</scope>
    <source>
        <strain evidence="1">BAL1</strain>
    </source>
</reference>
<evidence type="ECO:0000313" key="1">
    <source>
        <dbReference type="EMBL" id="VHN99454.1"/>
    </source>
</evidence>
<name>A0A486XHH4_9GAMM</name>
<sequence>MVIFGYRDYDPETGRWTARDPIGLAGGDTNLFGNALGNSFVANRVEAEKEKLKAAAKADSTANIVAAVASGADPASPEAVQQLVDKYASPEQRDQVRFDKTDGNLRISLEGGNSAGAVNLTTGVTDIGMVRQQHEALIDFIFANNLTTDSHSALLGISQQLYTQRSDYYSDDNIAGRMKIARDDGITRGIYNVNQATMLRKASFTGFDGNLTGADLWGAAGRVQNDFVNAITTGLEYGSYMLGGAGLLRAGVQLASKGLLATAQAGFRGSFIHGSSKLGAAWGVTKGITATGFGYGTAQAGWNVLTNPAGTAETVRSSIALGQDIYRQIDRTGGFTYATGIAGEIEAGAKFNVAIGGFIAVDFKNGDMFGSVYANAEAGGKLGLAFPAASLNLENTLFTSPNYRGAMAGGYTHGGLGDNWKNTNKSLGLSYVSAAEGRIGGIQLSTQLWGKAPNSGLYRDPNAFSLSGKGGYYDWREGKWVTGE</sequence>
<dbReference type="AlphaFoldDB" id="A0A486XHH4"/>
<accession>A0A486XHH4</accession>
<gene>
    <name evidence="1" type="ORF">BAL341_004</name>
</gene>
<proteinExistence type="predicted"/>
<protein>
    <submittedName>
        <fullName evidence="1">Rhs family protein</fullName>
    </submittedName>
</protein>
<organism evidence="1">
    <name type="scientific">Rheinheimera sp. BAL341</name>
    <dbReference type="NCBI Taxonomy" id="1708203"/>
    <lineage>
        <taxon>Bacteria</taxon>
        <taxon>Pseudomonadati</taxon>
        <taxon>Pseudomonadota</taxon>
        <taxon>Gammaproteobacteria</taxon>
        <taxon>Chromatiales</taxon>
        <taxon>Chromatiaceae</taxon>
        <taxon>Rheinheimera</taxon>
    </lineage>
</organism>
<dbReference type="EMBL" id="CAAJGR010000001">
    <property type="protein sequence ID" value="VHN99454.1"/>
    <property type="molecule type" value="Genomic_DNA"/>
</dbReference>
<dbReference type="Gene3D" id="2.180.10.10">
    <property type="entry name" value="RHS repeat-associated core"/>
    <property type="match status" value="1"/>
</dbReference>